<evidence type="ECO:0000256" key="1">
    <source>
        <dbReference type="ARBA" id="ARBA00005474"/>
    </source>
</evidence>
<reference evidence="3" key="1">
    <citation type="submission" date="2025-08" db="UniProtKB">
        <authorList>
            <consortium name="RefSeq"/>
        </authorList>
    </citation>
    <scope>IDENTIFICATION</scope>
    <source>
        <tissue evidence="3">Leaves</tissue>
    </source>
</reference>
<dbReference type="PANTHER" id="PTHR31301">
    <property type="entry name" value="LOB DOMAIN-CONTAINING PROTEIN 4-RELATED"/>
    <property type="match status" value="1"/>
</dbReference>
<name>A0A2I4EG41_JUGRE</name>
<dbReference type="AlphaFoldDB" id="A0A2I4EG41"/>
<dbReference type="Pfam" id="PF03195">
    <property type="entry name" value="LOB"/>
    <property type="match status" value="1"/>
</dbReference>
<organism evidence="2 3">
    <name type="scientific">Juglans regia</name>
    <name type="common">English walnut</name>
    <dbReference type="NCBI Taxonomy" id="51240"/>
    <lineage>
        <taxon>Eukaryota</taxon>
        <taxon>Viridiplantae</taxon>
        <taxon>Streptophyta</taxon>
        <taxon>Embryophyta</taxon>
        <taxon>Tracheophyta</taxon>
        <taxon>Spermatophyta</taxon>
        <taxon>Magnoliopsida</taxon>
        <taxon>eudicotyledons</taxon>
        <taxon>Gunneridae</taxon>
        <taxon>Pentapetalae</taxon>
        <taxon>rosids</taxon>
        <taxon>fabids</taxon>
        <taxon>Fagales</taxon>
        <taxon>Juglandaceae</taxon>
        <taxon>Juglans</taxon>
    </lineage>
</organism>
<dbReference type="STRING" id="51240.A0A2I4EG41"/>
<keyword evidence="2" id="KW-1185">Reference proteome</keyword>
<dbReference type="KEGG" id="jre:108989261"/>
<dbReference type="RefSeq" id="XP_018818355.1">
    <property type="nucleotide sequence ID" value="XM_018962810.2"/>
</dbReference>
<evidence type="ECO:0000313" key="2">
    <source>
        <dbReference type="Proteomes" id="UP000235220"/>
    </source>
</evidence>
<protein>
    <submittedName>
        <fullName evidence="3">LOB domain-containing protein 1-like</fullName>
    </submittedName>
</protein>
<gene>
    <name evidence="3" type="primary">LOC108989261</name>
</gene>
<accession>A0A2I4EG41</accession>
<dbReference type="GO" id="GO:0006355">
    <property type="term" value="P:regulation of DNA-templated transcription"/>
    <property type="evidence" value="ECO:0000318"/>
    <property type="project" value="GO_Central"/>
</dbReference>
<dbReference type="OrthoDB" id="1137559at2759"/>
<sequence>MGSQDGLARGCRVQQPCAACRMLRRKCERNCLLAPYFPCDEMDKFAGVHKVFGASNVIKMIQMVDETCRDDAVKAIVYEAMARLRDPVYGSVGPIFHLQKMVEELKAQLESIRAQILESQQQRDQMLGILMNVHHADLLSSIDNPVFDVDGFALGADDHSNMGFDPVVFPPGFDWDL</sequence>
<dbReference type="PROSITE" id="PS50891">
    <property type="entry name" value="LOB"/>
    <property type="match status" value="1"/>
</dbReference>
<dbReference type="Proteomes" id="UP000235220">
    <property type="component" value="Chromosome 7"/>
</dbReference>
<dbReference type="Gramene" id="Jr07_08850_p1">
    <property type="protein sequence ID" value="cds.Jr07_08850_p1"/>
    <property type="gene ID" value="Jr07_08850"/>
</dbReference>
<dbReference type="InterPro" id="IPR004883">
    <property type="entry name" value="LOB"/>
</dbReference>
<comment type="similarity">
    <text evidence="1">Belongs to the LOB domain-containing protein family.</text>
</comment>
<proteinExistence type="inferred from homology"/>
<dbReference type="GO" id="GO:0001216">
    <property type="term" value="F:DNA-binding transcription activator activity"/>
    <property type="evidence" value="ECO:0000318"/>
    <property type="project" value="GO_Central"/>
</dbReference>
<dbReference type="GO" id="GO:0005634">
    <property type="term" value="C:nucleus"/>
    <property type="evidence" value="ECO:0000318"/>
    <property type="project" value="GO_Central"/>
</dbReference>
<dbReference type="GeneID" id="108989261"/>
<dbReference type="PANTHER" id="PTHR31301:SF77">
    <property type="entry name" value="LOB DOMAIN-CONTAINING PROTEIN 1-LIKE"/>
    <property type="match status" value="1"/>
</dbReference>
<evidence type="ECO:0000313" key="3">
    <source>
        <dbReference type="RefSeq" id="XP_018818355.1"/>
    </source>
</evidence>